<evidence type="ECO:0000256" key="5">
    <source>
        <dbReference type="ARBA" id="ARBA00022737"/>
    </source>
</evidence>
<evidence type="ECO:0000256" key="1">
    <source>
        <dbReference type="ARBA" id="ARBA00004225"/>
    </source>
</evidence>
<keyword evidence="7" id="KW-0496">Mitochondrion</keyword>
<keyword evidence="3 10" id="KW-0813">Transport</keyword>
<dbReference type="InterPro" id="IPR023395">
    <property type="entry name" value="MCP_dom_sf"/>
</dbReference>
<keyword evidence="12" id="KW-1185">Reference proteome</keyword>
<evidence type="ECO:0000256" key="9">
    <source>
        <dbReference type="PROSITE-ProRule" id="PRU00282"/>
    </source>
</evidence>
<organism evidence="11 12">
    <name type="scientific">Saitozyma podzolica</name>
    <dbReference type="NCBI Taxonomy" id="1890683"/>
    <lineage>
        <taxon>Eukaryota</taxon>
        <taxon>Fungi</taxon>
        <taxon>Dikarya</taxon>
        <taxon>Basidiomycota</taxon>
        <taxon>Agaricomycotina</taxon>
        <taxon>Tremellomycetes</taxon>
        <taxon>Tremellales</taxon>
        <taxon>Trimorphomycetaceae</taxon>
        <taxon>Saitozyma</taxon>
    </lineage>
</organism>
<dbReference type="GO" id="GO:1990575">
    <property type="term" value="P:mitochondrial L-ornithine transmembrane transport"/>
    <property type="evidence" value="ECO:0007669"/>
    <property type="project" value="TreeGrafter"/>
</dbReference>
<dbReference type="GO" id="GO:0031966">
    <property type="term" value="C:mitochondrial membrane"/>
    <property type="evidence" value="ECO:0007669"/>
    <property type="project" value="UniProtKB-SubCell"/>
</dbReference>
<evidence type="ECO:0000256" key="7">
    <source>
        <dbReference type="ARBA" id="ARBA00023128"/>
    </source>
</evidence>
<dbReference type="PROSITE" id="PS50920">
    <property type="entry name" value="SOLCAR"/>
    <property type="match status" value="3"/>
</dbReference>
<feature type="repeat" description="Solcar" evidence="9">
    <location>
        <begin position="282"/>
        <end position="371"/>
    </location>
</feature>
<evidence type="ECO:0000256" key="8">
    <source>
        <dbReference type="ARBA" id="ARBA00023136"/>
    </source>
</evidence>
<sequence>MGNHDDAASSGLESMAFGSFAGMTAKVFEHPFDLVKVRLQSQPTDRPLTFTGPLDCFRQTYSREGWRGLYRGISAPLVGAACENAVLFLVYNKCQDLIIRLNPGDGASDAGSGLSEKAKGKRRELSTPELAVAAAGAGAAASFVLTPIELIKCRMQVQMLAREGAFGPPVKPIASTHVPATAVPQLAPSRHISTTAPSSMSLRAPPAGLPPPEGPFQLIVSTVRTSGLRGLWLGQMGTLFRETGGSSAWFTAYEISSKAFLRRRQRLSLASGSDRVLTKSDLRTYELMSSGALAGMSYNLVLFPADSVKSAMQTWAELHPTKPRLGFWEMASRIWKKRGIRGMYAGCGLTVARAAPSSAMIFLIYETLEKKFGGTF</sequence>
<evidence type="ECO:0000256" key="6">
    <source>
        <dbReference type="ARBA" id="ARBA00022989"/>
    </source>
</evidence>
<evidence type="ECO:0008006" key="13">
    <source>
        <dbReference type="Google" id="ProtNLM"/>
    </source>
</evidence>
<dbReference type="GO" id="GO:0000064">
    <property type="term" value="F:L-ornithine transmembrane transporter activity"/>
    <property type="evidence" value="ECO:0007669"/>
    <property type="project" value="TreeGrafter"/>
</dbReference>
<evidence type="ECO:0000256" key="2">
    <source>
        <dbReference type="ARBA" id="ARBA00006375"/>
    </source>
</evidence>
<proteinExistence type="inferred from homology"/>
<dbReference type="Pfam" id="PF00153">
    <property type="entry name" value="Mito_carr"/>
    <property type="match status" value="4"/>
</dbReference>
<dbReference type="OrthoDB" id="2139348at2759"/>
<dbReference type="EMBL" id="RSCD01000006">
    <property type="protein sequence ID" value="RSH92302.1"/>
    <property type="molecule type" value="Genomic_DNA"/>
</dbReference>
<dbReference type="AlphaFoldDB" id="A0A427YMF4"/>
<dbReference type="Gene3D" id="1.50.40.10">
    <property type="entry name" value="Mitochondrial carrier domain"/>
    <property type="match status" value="2"/>
</dbReference>
<dbReference type="InterPro" id="IPR050567">
    <property type="entry name" value="Mitochondrial_Carrier"/>
</dbReference>
<gene>
    <name evidence="11" type="ORF">EHS25_008717</name>
</gene>
<accession>A0A427YMF4</accession>
<keyword evidence="5" id="KW-0677">Repeat</keyword>
<comment type="similarity">
    <text evidence="2 10">Belongs to the mitochondrial carrier (TC 2.A.29) family.</text>
</comment>
<evidence type="ECO:0000313" key="12">
    <source>
        <dbReference type="Proteomes" id="UP000279259"/>
    </source>
</evidence>
<reference evidence="11 12" key="1">
    <citation type="submission" date="2018-11" db="EMBL/GenBank/DDBJ databases">
        <title>Genome sequence of Saitozyma podzolica DSM 27192.</title>
        <authorList>
            <person name="Aliyu H."/>
            <person name="Gorte O."/>
            <person name="Ochsenreither K."/>
        </authorList>
    </citation>
    <scope>NUCLEOTIDE SEQUENCE [LARGE SCALE GENOMIC DNA]</scope>
    <source>
        <strain evidence="11 12">DSM 27192</strain>
    </source>
</reference>
<evidence type="ECO:0000256" key="10">
    <source>
        <dbReference type="RuleBase" id="RU000488"/>
    </source>
</evidence>
<dbReference type="InterPro" id="IPR018108">
    <property type="entry name" value="MCP_transmembrane"/>
</dbReference>
<keyword evidence="6" id="KW-1133">Transmembrane helix</keyword>
<keyword evidence="4 9" id="KW-0812">Transmembrane</keyword>
<dbReference type="Proteomes" id="UP000279259">
    <property type="component" value="Unassembled WGS sequence"/>
</dbReference>
<evidence type="ECO:0000256" key="4">
    <source>
        <dbReference type="ARBA" id="ARBA00022692"/>
    </source>
</evidence>
<evidence type="ECO:0000256" key="3">
    <source>
        <dbReference type="ARBA" id="ARBA00022448"/>
    </source>
</evidence>
<dbReference type="PANTHER" id="PTHR45624">
    <property type="entry name" value="MITOCHONDRIAL BASIC AMINO ACIDS TRANSPORTER-RELATED"/>
    <property type="match status" value="1"/>
</dbReference>
<comment type="caution">
    <text evidence="11">The sequence shown here is derived from an EMBL/GenBank/DDBJ whole genome shotgun (WGS) entry which is preliminary data.</text>
</comment>
<dbReference type="PANTHER" id="PTHR45624:SF31">
    <property type="entry name" value="MITOCHONDRIAL ORNITHINE TRANSPORTER 1"/>
    <property type="match status" value="1"/>
</dbReference>
<protein>
    <recommendedName>
        <fullName evidence="13">Mitochondrial carrier</fullName>
    </recommendedName>
</protein>
<feature type="repeat" description="Solcar" evidence="9">
    <location>
        <begin position="9"/>
        <end position="97"/>
    </location>
</feature>
<comment type="subcellular location">
    <subcellularLocation>
        <location evidence="1">Mitochondrion membrane</location>
        <topology evidence="1">Multi-pass membrane protein</topology>
    </subcellularLocation>
</comment>
<evidence type="ECO:0000313" key="11">
    <source>
        <dbReference type="EMBL" id="RSH92302.1"/>
    </source>
</evidence>
<name>A0A427YMF4_9TREE</name>
<feature type="repeat" description="Solcar" evidence="9">
    <location>
        <begin position="125"/>
        <end position="259"/>
    </location>
</feature>
<dbReference type="SUPFAM" id="SSF103506">
    <property type="entry name" value="Mitochondrial carrier"/>
    <property type="match status" value="1"/>
</dbReference>
<keyword evidence="8 9" id="KW-0472">Membrane</keyword>
<dbReference type="STRING" id="1890683.A0A427YMF4"/>